<accession>A0ABS7ZPP6</accession>
<evidence type="ECO:0000313" key="1">
    <source>
        <dbReference type="EMBL" id="MCA6063704.1"/>
    </source>
</evidence>
<proteinExistence type="predicted"/>
<dbReference type="Proteomes" id="UP000714380">
    <property type="component" value="Unassembled WGS sequence"/>
</dbReference>
<reference evidence="1 2" key="1">
    <citation type="submission" date="2020-12" db="EMBL/GenBank/DDBJ databases">
        <title>Novel Thalassolituus-related marine hydrocarbonoclastic bacteria mediated algae-derived hydrocarbons mineralization in twilight zone of the northern South China Sea.</title>
        <authorList>
            <person name="Dong C."/>
        </authorList>
    </citation>
    <scope>NUCLEOTIDE SEQUENCE [LARGE SCALE GENOMIC DNA]</scope>
    <source>
        <strain evidence="1 2">IMCC1826</strain>
    </source>
</reference>
<keyword evidence="2" id="KW-1185">Reference proteome</keyword>
<sequence length="73" mass="8768">MSKFWHDQGCQYCRGLWEKGLTPPEIFVDYEGHQRLHKCDKCESYWVQYERYASAVTPEEARASFPMVFKDEK</sequence>
<dbReference type="RefSeq" id="WP_225673965.1">
    <property type="nucleotide sequence ID" value="NZ_JAEDAH010000043.1"/>
</dbReference>
<evidence type="ECO:0000313" key="2">
    <source>
        <dbReference type="Proteomes" id="UP000714380"/>
    </source>
</evidence>
<gene>
    <name evidence="1" type="ORF">I9W95_08790</name>
</gene>
<protein>
    <submittedName>
        <fullName evidence="1">Uncharacterized protein</fullName>
    </submittedName>
</protein>
<dbReference type="EMBL" id="JAEDAH010000043">
    <property type="protein sequence ID" value="MCA6063704.1"/>
    <property type="molecule type" value="Genomic_DNA"/>
</dbReference>
<comment type="caution">
    <text evidence="1">The sequence shown here is derived from an EMBL/GenBank/DDBJ whole genome shotgun (WGS) entry which is preliminary data.</text>
</comment>
<organism evidence="1 2">
    <name type="scientific">Thalassolituus marinus</name>
    <dbReference type="NCBI Taxonomy" id="671053"/>
    <lineage>
        <taxon>Bacteria</taxon>
        <taxon>Pseudomonadati</taxon>
        <taxon>Pseudomonadota</taxon>
        <taxon>Gammaproteobacteria</taxon>
        <taxon>Oceanospirillales</taxon>
        <taxon>Oceanospirillaceae</taxon>
        <taxon>Thalassolituus</taxon>
    </lineage>
</organism>
<name>A0ABS7ZPP6_9GAMM</name>